<dbReference type="InterPro" id="IPR000257">
    <property type="entry name" value="Uroporphyrinogen_deCOase"/>
</dbReference>
<dbReference type="SUPFAM" id="SSF51726">
    <property type="entry name" value="UROD/MetE-like"/>
    <property type="match status" value="1"/>
</dbReference>
<dbReference type="Gene3D" id="3.20.20.210">
    <property type="match status" value="1"/>
</dbReference>
<dbReference type="GO" id="GO:0004853">
    <property type="term" value="F:uroporphyrinogen decarboxylase activity"/>
    <property type="evidence" value="ECO:0007669"/>
    <property type="project" value="InterPro"/>
</dbReference>
<dbReference type="PANTHER" id="PTHR47099:SF1">
    <property type="entry name" value="METHYLCOBAMIDE:COM METHYLTRANSFERASE MTBA"/>
    <property type="match status" value="1"/>
</dbReference>
<dbReference type="EMBL" id="VSSQ01135835">
    <property type="protein sequence ID" value="MPN60495.1"/>
    <property type="molecule type" value="Genomic_DNA"/>
</dbReference>
<dbReference type="GO" id="GO:0006779">
    <property type="term" value="P:porphyrin-containing compound biosynthetic process"/>
    <property type="evidence" value="ECO:0007669"/>
    <property type="project" value="InterPro"/>
</dbReference>
<dbReference type="PANTHER" id="PTHR47099">
    <property type="entry name" value="METHYLCOBAMIDE:COM METHYLTRANSFERASE MTBA"/>
    <property type="match status" value="1"/>
</dbReference>
<organism evidence="2">
    <name type="scientific">bioreactor metagenome</name>
    <dbReference type="NCBI Taxonomy" id="1076179"/>
    <lineage>
        <taxon>unclassified sequences</taxon>
        <taxon>metagenomes</taxon>
        <taxon>ecological metagenomes</taxon>
    </lineage>
</organism>
<reference evidence="2" key="1">
    <citation type="submission" date="2019-08" db="EMBL/GenBank/DDBJ databases">
        <authorList>
            <person name="Kucharzyk K."/>
            <person name="Murdoch R.W."/>
            <person name="Higgins S."/>
            <person name="Loffler F."/>
        </authorList>
    </citation>
    <scope>NUCLEOTIDE SEQUENCE</scope>
</reference>
<proteinExistence type="predicted"/>
<dbReference type="AlphaFoldDB" id="A0A645JA02"/>
<dbReference type="InterPro" id="IPR052024">
    <property type="entry name" value="Methanogen_methyltrans"/>
</dbReference>
<protein>
    <recommendedName>
        <fullName evidence="1">Uroporphyrinogen decarboxylase (URO-D) domain-containing protein</fullName>
    </recommendedName>
</protein>
<sequence>MGNLDPAGQLRDGTPDSVRTATLDLLNACGEYDNFVVSTGCDVPPAAKWENIDAFFDTVRDYYAGK</sequence>
<evidence type="ECO:0000259" key="1">
    <source>
        <dbReference type="Pfam" id="PF01208"/>
    </source>
</evidence>
<feature type="domain" description="Uroporphyrinogen decarboxylase (URO-D)" evidence="1">
    <location>
        <begin position="1"/>
        <end position="62"/>
    </location>
</feature>
<accession>A0A645JA02</accession>
<evidence type="ECO:0000313" key="2">
    <source>
        <dbReference type="EMBL" id="MPN60495.1"/>
    </source>
</evidence>
<name>A0A645JA02_9ZZZZ</name>
<gene>
    <name evidence="2" type="ORF">SDC9_208223</name>
</gene>
<dbReference type="Pfam" id="PF01208">
    <property type="entry name" value="URO-D"/>
    <property type="match status" value="1"/>
</dbReference>
<comment type="caution">
    <text evidence="2">The sequence shown here is derived from an EMBL/GenBank/DDBJ whole genome shotgun (WGS) entry which is preliminary data.</text>
</comment>
<dbReference type="InterPro" id="IPR038071">
    <property type="entry name" value="UROD/MetE-like_sf"/>
</dbReference>